<sequence length="12" mass="1513">MFQKYRVAPIME</sequence>
<name>A0A2P2N3R3_RHIMU</name>
<evidence type="ECO:0000313" key="1">
    <source>
        <dbReference type="EMBL" id="MBX37121.1"/>
    </source>
</evidence>
<proteinExistence type="predicted"/>
<organism evidence="1">
    <name type="scientific">Rhizophora mucronata</name>
    <name type="common">Asiatic mangrove</name>
    <dbReference type="NCBI Taxonomy" id="61149"/>
    <lineage>
        <taxon>Eukaryota</taxon>
        <taxon>Viridiplantae</taxon>
        <taxon>Streptophyta</taxon>
        <taxon>Embryophyta</taxon>
        <taxon>Tracheophyta</taxon>
        <taxon>Spermatophyta</taxon>
        <taxon>Magnoliopsida</taxon>
        <taxon>eudicotyledons</taxon>
        <taxon>Gunneridae</taxon>
        <taxon>Pentapetalae</taxon>
        <taxon>rosids</taxon>
        <taxon>fabids</taxon>
        <taxon>Malpighiales</taxon>
        <taxon>Rhizophoraceae</taxon>
        <taxon>Rhizophora</taxon>
    </lineage>
</organism>
<reference evidence="1" key="1">
    <citation type="submission" date="2018-02" db="EMBL/GenBank/DDBJ databases">
        <title>Rhizophora mucronata_Transcriptome.</title>
        <authorList>
            <person name="Meera S.P."/>
            <person name="Sreeshan A."/>
            <person name="Augustine A."/>
        </authorList>
    </citation>
    <scope>NUCLEOTIDE SEQUENCE</scope>
    <source>
        <tissue evidence="1">Leaf</tissue>
    </source>
</reference>
<protein>
    <submittedName>
        <fullName evidence="1">Uncharacterized protein</fullName>
    </submittedName>
</protein>
<dbReference type="EMBL" id="GGEC01056637">
    <property type="protein sequence ID" value="MBX37121.1"/>
    <property type="molecule type" value="Transcribed_RNA"/>
</dbReference>
<accession>A0A2P2N3R3</accession>